<protein>
    <submittedName>
        <fullName evidence="1">Uncharacterized protein</fullName>
    </submittedName>
</protein>
<dbReference type="AlphaFoldDB" id="A0A563EKA7"/>
<sequence length="178" mass="18948">MAVIEPSAATVRPRGRTRRRWLQAALAAAMTLGTIGLTAGPASAERTCTGARDANLCLTIEGLGNGFYRVHVGIDVHMSFEEAQEYIDDPGDPLTAVIRGDDSGRLAELLFGLPLVHLGADPEFGLGADFDTIVPGRLLDEDRGADQDEVRAVVTLTDTDTNTVRGTFVSGPIRGNWS</sequence>
<dbReference type="InterPro" id="IPR006311">
    <property type="entry name" value="TAT_signal"/>
</dbReference>
<accession>A0A563EKA7</accession>
<reference evidence="1 2" key="1">
    <citation type="submission" date="2019-07" db="EMBL/GenBank/DDBJ databases">
        <title>Lentzea xizangensis sp. nov., isolated from Qinghai-Tibetan Plateau Soils.</title>
        <authorList>
            <person name="Huang J."/>
        </authorList>
    </citation>
    <scope>NUCLEOTIDE SEQUENCE [LARGE SCALE GENOMIC DNA]</scope>
    <source>
        <strain evidence="1 2">FXJ1.1311</strain>
    </source>
</reference>
<dbReference type="OrthoDB" id="3697062at2"/>
<dbReference type="PROSITE" id="PS51318">
    <property type="entry name" value="TAT"/>
    <property type="match status" value="1"/>
</dbReference>
<comment type="caution">
    <text evidence="1">The sequence shown here is derived from an EMBL/GenBank/DDBJ whole genome shotgun (WGS) entry which is preliminary data.</text>
</comment>
<keyword evidence="2" id="KW-1185">Reference proteome</keyword>
<dbReference type="RefSeq" id="WP_146358153.1">
    <property type="nucleotide sequence ID" value="NZ_VOBR01000027.1"/>
</dbReference>
<name>A0A563EKA7_9PSEU</name>
<proteinExistence type="predicted"/>
<evidence type="ECO:0000313" key="2">
    <source>
        <dbReference type="Proteomes" id="UP000316639"/>
    </source>
</evidence>
<dbReference type="Proteomes" id="UP000316639">
    <property type="component" value="Unassembled WGS sequence"/>
</dbReference>
<evidence type="ECO:0000313" key="1">
    <source>
        <dbReference type="EMBL" id="TWP47306.1"/>
    </source>
</evidence>
<gene>
    <name evidence="1" type="ORF">FKR81_33200</name>
</gene>
<organism evidence="1 2">
    <name type="scientific">Lentzea tibetensis</name>
    <dbReference type="NCBI Taxonomy" id="2591470"/>
    <lineage>
        <taxon>Bacteria</taxon>
        <taxon>Bacillati</taxon>
        <taxon>Actinomycetota</taxon>
        <taxon>Actinomycetes</taxon>
        <taxon>Pseudonocardiales</taxon>
        <taxon>Pseudonocardiaceae</taxon>
        <taxon>Lentzea</taxon>
    </lineage>
</organism>
<dbReference type="EMBL" id="VOBR01000027">
    <property type="protein sequence ID" value="TWP47306.1"/>
    <property type="molecule type" value="Genomic_DNA"/>
</dbReference>